<name>A0A8J5S0F3_ZIZPA</name>
<accession>A0A8J5S0F3</accession>
<proteinExistence type="predicted"/>
<reference evidence="1" key="2">
    <citation type="submission" date="2021-02" db="EMBL/GenBank/DDBJ databases">
        <authorList>
            <person name="Kimball J.A."/>
            <person name="Haas M.W."/>
            <person name="Macchietto M."/>
            <person name="Kono T."/>
            <person name="Duquette J."/>
            <person name="Shao M."/>
        </authorList>
    </citation>
    <scope>NUCLEOTIDE SEQUENCE</scope>
    <source>
        <tissue evidence="1">Fresh leaf tissue</tissue>
    </source>
</reference>
<organism evidence="1 2">
    <name type="scientific">Zizania palustris</name>
    <name type="common">Northern wild rice</name>
    <dbReference type="NCBI Taxonomy" id="103762"/>
    <lineage>
        <taxon>Eukaryota</taxon>
        <taxon>Viridiplantae</taxon>
        <taxon>Streptophyta</taxon>
        <taxon>Embryophyta</taxon>
        <taxon>Tracheophyta</taxon>
        <taxon>Spermatophyta</taxon>
        <taxon>Magnoliopsida</taxon>
        <taxon>Liliopsida</taxon>
        <taxon>Poales</taxon>
        <taxon>Poaceae</taxon>
        <taxon>BOP clade</taxon>
        <taxon>Oryzoideae</taxon>
        <taxon>Oryzeae</taxon>
        <taxon>Zizaniinae</taxon>
        <taxon>Zizania</taxon>
    </lineage>
</organism>
<sequence>MASLRRGDSLIASRARGALRVKGRVTRAAMADSTAAGRSGDTQIRSPETTLHCSRSMLPQPAYHAADDNEREKERARQPAELSSEAIYCFGVSSHVNTRLLVYAQYSSYPAGLLDVHECGGCPRMISSNLQDFGLINTGDFFALSIVNAKEEQFYEDEKYACRFCRMSFHFNETTLQFALFLTQLLWQLCFY</sequence>
<gene>
    <name evidence="1" type="ORF">GUJ93_ZPchr0004g39753</name>
</gene>
<dbReference type="Proteomes" id="UP000729402">
    <property type="component" value="Unassembled WGS sequence"/>
</dbReference>
<reference evidence="1" key="1">
    <citation type="journal article" date="2021" name="bioRxiv">
        <title>Whole Genome Assembly and Annotation of Northern Wild Rice, Zizania palustris L., Supports a Whole Genome Duplication in the Zizania Genus.</title>
        <authorList>
            <person name="Haas M."/>
            <person name="Kono T."/>
            <person name="Macchietto M."/>
            <person name="Millas R."/>
            <person name="McGilp L."/>
            <person name="Shao M."/>
            <person name="Duquette J."/>
            <person name="Hirsch C.N."/>
            <person name="Kimball J."/>
        </authorList>
    </citation>
    <scope>NUCLEOTIDE SEQUENCE</scope>
    <source>
        <tissue evidence="1">Fresh leaf tissue</tissue>
    </source>
</reference>
<evidence type="ECO:0000313" key="1">
    <source>
        <dbReference type="EMBL" id="KAG8065825.1"/>
    </source>
</evidence>
<comment type="caution">
    <text evidence="1">The sequence shown here is derived from an EMBL/GenBank/DDBJ whole genome shotgun (WGS) entry which is preliminary data.</text>
</comment>
<dbReference type="AlphaFoldDB" id="A0A8J5S0F3"/>
<dbReference type="EMBL" id="JAAALK010000285">
    <property type="protein sequence ID" value="KAG8065825.1"/>
    <property type="molecule type" value="Genomic_DNA"/>
</dbReference>
<keyword evidence="2" id="KW-1185">Reference proteome</keyword>
<protein>
    <submittedName>
        <fullName evidence="1">Uncharacterized protein</fullName>
    </submittedName>
</protein>
<evidence type="ECO:0000313" key="2">
    <source>
        <dbReference type="Proteomes" id="UP000729402"/>
    </source>
</evidence>